<feature type="binding site" evidence="9">
    <location>
        <position position="7"/>
    </location>
    <ligand>
        <name>Zn(2+)</name>
        <dbReference type="ChEBI" id="CHEBI:29105"/>
    </ligand>
</feature>
<organism evidence="10 11">
    <name type="scientific">Flavobacterium magnum</name>
    <dbReference type="NCBI Taxonomy" id="2162713"/>
    <lineage>
        <taxon>Bacteria</taxon>
        <taxon>Pseudomonadati</taxon>
        <taxon>Bacteroidota</taxon>
        <taxon>Flavobacteriia</taxon>
        <taxon>Flavobacteriales</taxon>
        <taxon>Flavobacteriaceae</taxon>
        <taxon>Flavobacterium</taxon>
    </lineage>
</organism>
<dbReference type="OrthoDB" id="9807664at2"/>
<comment type="catalytic activity">
    <reaction evidence="6">
        <text>Hydrolysis of alkylated DNA, releasing 3-methyladenine.</text>
        <dbReference type="EC" id="3.2.2.20"/>
    </reaction>
</comment>
<keyword evidence="11" id="KW-1185">Reference proteome</keyword>
<evidence type="ECO:0000256" key="4">
    <source>
        <dbReference type="ARBA" id="ARBA00022833"/>
    </source>
</evidence>
<evidence type="ECO:0000256" key="8">
    <source>
        <dbReference type="ARBA" id="ARBA00066766"/>
    </source>
</evidence>
<keyword evidence="2" id="KW-0227">DNA damage</keyword>
<dbReference type="InterPro" id="IPR005019">
    <property type="entry name" value="Adenine_glyco"/>
</dbReference>
<comment type="function">
    <text evidence="7">Hydrolysis of the deoxyribose N-glycosidic bond to excise 3-methyladenine from the damaged DNA polymer formed by alkylation lesions.</text>
</comment>
<feature type="binding site" evidence="9">
    <location>
        <position position="178"/>
    </location>
    <ligand>
        <name>Zn(2+)</name>
        <dbReference type="ChEBI" id="CHEBI:29105"/>
    </ligand>
</feature>
<keyword evidence="3" id="KW-0378">Hydrolase</keyword>
<dbReference type="GO" id="GO:0008725">
    <property type="term" value="F:DNA-3-methyladenine glycosylase activity"/>
    <property type="evidence" value="ECO:0007669"/>
    <property type="project" value="UniProtKB-EC"/>
</dbReference>
<gene>
    <name evidence="10" type="ORF">HYN48_02455</name>
</gene>
<feature type="binding site" evidence="9">
    <location>
        <position position="182"/>
    </location>
    <ligand>
        <name>Zn(2+)</name>
        <dbReference type="ChEBI" id="CHEBI:29105"/>
    </ligand>
</feature>
<dbReference type="FunFam" id="1.10.340.30:FF:000009">
    <property type="entry name" value="DNA-3-methyladenine glycosylase I"/>
    <property type="match status" value="1"/>
</dbReference>
<protein>
    <recommendedName>
        <fullName evidence="8">DNA-3-methyladenine glycosylase I</fullName>
        <ecNumber evidence="8">3.2.2.20</ecNumber>
    </recommendedName>
</protein>
<keyword evidence="4 9" id="KW-0862">Zinc</keyword>
<feature type="binding site" evidence="9">
    <location>
        <position position="20"/>
    </location>
    <ligand>
        <name>Zn(2+)</name>
        <dbReference type="ChEBI" id="CHEBI:29105"/>
    </ligand>
</feature>
<dbReference type="NCBIfam" id="TIGR00624">
    <property type="entry name" value="tag"/>
    <property type="match status" value="1"/>
</dbReference>
<dbReference type="Pfam" id="PF03352">
    <property type="entry name" value="Adenine_glyco"/>
    <property type="match status" value="1"/>
</dbReference>
<dbReference type="RefSeq" id="WP_108369624.1">
    <property type="nucleotide sequence ID" value="NZ_CP028811.1"/>
</dbReference>
<dbReference type="Gene3D" id="1.10.340.30">
    <property type="entry name" value="Hypothetical protein, domain 2"/>
    <property type="match status" value="1"/>
</dbReference>
<dbReference type="GO" id="GO:0006284">
    <property type="term" value="P:base-excision repair"/>
    <property type="evidence" value="ECO:0007669"/>
    <property type="project" value="InterPro"/>
</dbReference>
<dbReference type="PANTHER" id="PTHR30037:SF4">
    <property type="entry name" value="DNA-3-METHYLADENINE GLYCOSYLASE I"/>
    <property type="match status" value="1"/>
</dbReference>
<evidence type="ECO:0000313" key="11">
    <source>
        <dbReference type="Proteomes" id="UP000244193"/>
    </source>
</evidence>
<dbReference type="AlphaFoldDB" id="A0A2S0RCQ7"/>
<dbReference type="GO" id="GO:0046872">
    <property type="term" value="F:metal ion binding"/>
    <property type="evidence" value="ECO:0007669"/>
    <property type="project" value="UniProtKB-KW"/>
</dbReference>
<dbReference type="EMBL" id="CP028811">
    <property type="protein sequence ID" value="AWA29038.1"/>
    <property type="molecule type" value="Genomic_DNA"/>
</dbReference>
<accession>A0A2S0RCQ7</accession>
<dbReference type="PANTHER" id="PTHR30037">
    <property type="entry name" value="DNA-3-METHYLADENINE GLYCOSYLASE 1"/>
    <property type="match status" value="1"/>
</dbReference>
<evidence type="ECO:0000256" key="7">
    <source>
        <dbReference type="ARBA" id="ARBA00057608"/>
    </source>
</evidence>
<keyword evidence="1 9" id="KW-0479">Metal-binding</keyword>
<dbReference type="KEGG" id="fmg:HYN48_02455"/>
<evidence type="ECO:0000256" key="6">
    <source>
        <dbReference type="ARBA" id="ARBA00052558"/>
    </source>
</evidence>
<dbReference type="InterPro" id="IPR011257">
    <property type="entry name" value="DNA_glycosylase"/>
</dbReference>
<evidence type="ECO:0000256" key="9">
    <source>
        <dbReference type="PIRSR" id="PIRSR604597-1"/>
    </source>
</evidence>
<dbReference type="Proteomes" id="UP000244193">
    <property type="component" value="Chromosome"/>
</dbReference>
<dbReference type="SUPFAM" id="SSF48150">
    <property type="entry name" value="DNA-glycosylase"/>
    <property type="match status" value="1"/>
</dbReference>
<evidence type="ECO:0000256" key="2">
    <source>
        <dbReference type="ARBA" id="ARBA00022763"/>
    </source>
</evidence>
<evidence type="ECO:0000256" key="1">
    <source>
        <dbReference type="ARBA" id="ARBA00022723"/>
    </source>
</evidence>
<dbReference type="EC" id="3.2.2.20" evidence="8"/>
<keyword evidence="5" id="KW-0234">DNA repair</keyword>
<evidence type="ECO:0000313" key="10">
    <source>
        <dbReference type="EMBL" id="AWA29038.1"/>
    </source>
</evidence>
<proteinExistence type="predicted"/>
<evidence type="ECO:0000256" key="3">
    <source>
        <dbReference type="ARBA" id="ARBA00022801"/>
    </source>
</evidence>
<dbReference type="InterPro" id="IPR052891">
    <property type="entry name" value="DNA-3mA_glycosylase"/>
</dbReference>
<sequence length="188" mass="21752">MSEKIRCGWCAGDALYEKYHDEEWGVPVYEDRKIFEFLILETFQAGLSWITILRKRENFRKAFDNFDYKKIAKYDEAKIQDLMLDAGIIRNQLKIRAAVTNALAFMEVQHEFGTFSKYIWGFVDGKPIVNSMRGLSQIQATTPISDALSKDLKKRGFKFVGSTVVYAHMQATGMVDDHIDSCWKKTRV</sequence>
<name>A0A2S0RCQ7_9FLAO</name>
<reference evidence="10 11" key="1">
    <citation type="submission" date="2018-04" db="EMBL/GenBank/DDBJ databases">
        <title>Genome sequencing of Flavobacterium sp. HYN0048.</title>
        <authorList>
            <person name="Yi H."/>
            <person name="Baek C."/>
        </authorList>
    </citation>
    <scope>NUCLEOTIDE SEQUENCE [LARGE SCALE GENOMIC DNA]</scope>
    <source>
        <strain evidence="10 11">HYN0048</strain>
    </source>
</reference>
<evidence type="ECO:0000256" key="5">
    <source>
        <dbReference type="ARBA" id="ARBA00023204"/>
    </source>
</evidence>
<dbReference type="InterPro" id="IPR004597">
    <property type="entry name" value="Tag"/>
</dbReference>